<dbReference type="EMBL" id="QPGL01000001">
    <property type="protein sequence ID" value="RCS72436.1"/>
    <property type="molecule type" value="Genomic_DNA"/>
</dbReference>
<keyword evidence="3" id="KW-1185">Reference proteome</keyword>
<dbReference type="Pfam" id="PF09695">
    <property type="entry name" value="YtfJ_HI0045"/>
    <property type="match status" value="1"/>
</dbReference>
<gene>
    <name evidence="2" type="ORF">CIK83_01740</name>
</gene>
<proteinExistence type="predicted"/>
<keyword evidence="1" id="KW-0732">Signal</keyword>
<feature type="signal peptide" evidence="1">
    <location>
        <begin position="1"/>
        <end position="21"/>
    </location>
</feature>
<reference evidence="2 3" key="1">
    <citation type="journal article" date="2017" name="Elife">
        <title>Extensive horizontal gene transfer in cheese-associated bacteria.</title>
        <authorList>
            <person name="Bonham K.S."/>
            <person name="Wolfe B.E."/>
            <person name="Dutton R.J."/>
        </authorList>
    </citation>
    <scope>NUCLEOTIDE SEQUENCE [LARGE SCALE GENOMIC DNA]</scope>
    <source>
        <strain evidence="2 3">JB196</strain>
    </source>
</reference>
<organism evidence="2 3">
    <name type="scientific">Vibrio casei</name>
    <dbReference type="NCBI Taxonomy" id="673372"/>
    <lineage>
        <taxon>Bacteria</taxon>
        <taxon>Pseudomonadati</taxon>
        <taxon>Pseudomonadota</taxon>
        <taxon>Gammaproteobacteria</taxon>
        <taxon>Vibrionales</taxon>
        <taxon>Vibrionaceae</taxon>
        <taxon>Vibrio</taxon>
    </lineage>
</organism>
<dbReference type="AlphaFoldDB" id="A0A368LKW9"/>
<dbReference type="Proteomes" id="UP000252479">
    <property type="component" value="Unassembled WGS sequence"/>
</dbReference>
<evidence type="ECO:0000313" key="2">
    <source>
        <dbReference type="EMBL" id="RCS72436.1"/>
    </source>
</evidence>
<feature type="chain" id="PRO_5017050554" evidence="1">
    <location>
        <begin position="22"/>
        <end position="184"/>
    </location>
</feature>
<accession>A0A368LKW9</accession>
<protein>
    <submittedName>
        <fullName evidence="2">YtfJ family protein</fullName>
    </submittedName>
</protein>
<dbReference type="OrthoDB" id="5689995at2"/>
<name>A0A368LKW9_9VIBR</name>
<comment type="caution">
    <text evidence="2">The sequence shown here is derived from an EMBL/GenBank/DDBJ whole genome shotgun (WGS) entry which is preliminary data.</text>
</comment>
<evidence type="ECO:0000313" key="3">
    <source>
        <dbReference type="Proteomes" id="UP000252479"/>
    </source>
</evidence>
<evidence type="ECO:0000256" key="1">
    <source>
        <dbReference type="SAM" id="SignalP"/>
    </source>
</evidence>
<sequence length="184" mass="20024">MIIRKISIALLLCISPIFAQANNIQIGKGVPAVSVEKGGEVFIENDTISYLPWNTELMLGKVRVIQAIAGRSGAKALNAPLMAAITKAEFSEENYQTTTIVNQDDAIWGTGSFVKSSAEDGKKDFPWSSMVLDENGVAAKQWQLEPKSSTIIVQDKTGRVLFNKTGELSIGEITQVLKIIKKNL</sequence>
<dbReference type="InterPro" id="IPR006513">
    <property type="entry name" value="YtfJ_HI0045"/>
</dbReference>
<dbReference type="NCBIfam" id="TIGR01626">
    <property type="entry name" value="ytfJ_HI0045"/>
    <property type="match status" value="1"/>
</dbReference>